<evidence type="ECO:0000313" key="3">
    <source>
        <dbReference type="Proteomes" id="UP001595850"/>
    </source>
</evidence>
<evidence type="ECO:0000313" key="2">
    <source>
        <dbReference type="EMBL" id="MFC4058982.1"/>
    </source>
</evidence>
<name>A0ABV8I4E4_9ACTN</name>
<dbReference type="InterPro" id="IPR018723">
    <property type="entry name" value="DUF2254_membrane"/>
</dbReference>
<feature type="transmembrane region" description="Helical" evidence="1">
    <location>
        <begin position="151"/>
        <end position="172"/>
    </location>
</feature>
<feature type="transmembrane region" description="Helical" evidence="1">
    <location>
        <begin position="21"/>
        <end position="42"/>
    </location>
</feature>
<dbReference type="EMBL" id="JBHSBM010000016">
    <property type="protein sequence ID" value="MFC4058982.1"/>
    <property type="molecule type" value="Genomic_DNA"/>
</dbReference>
<organism evidence="2 3">
    <name type="scientific">Planomonospora corallina</name>
    <dbReference type="NCBI Taxonomy" id="1806052"/>
    <lineage>
        <taxon>Bacteria</taxon>
        <taxon>Bacillati</taxon>
        <taxon>Actinomycetota</taxon>
        <taxon>Actinomycetes</taxon>
        <taxon>Streptosporangiales</taxon>
        <taxon>Streptosporangiaceae</taxon>
        <taxon>Planomonospora</taxon>
    </lineage>
</organism>
<proteinExistence type="predicted"/>
<comment type="caution">
    <text evidence="2">The sequence shown here is derived from an EMBL/GenBank/DDBJ whole genome shotgun (WGS) entry which is preliminary data.</text>
</comment>
<feature type="transmembrane region" description="Helical" evidence="1">
    <location>
        <begin position="112"/>
        <end position="131"/>
    </location>
</feature>
<keyword evidence="3" id="KW-1185">Reference proteome</keyword>
<keyword evidence="1" id="KW-0812">Transmembrane</keyword>
<dbReference type="Proteomes" id="UP001595850">
    <property type="component" value="Unassembled WGS sequence"/>
</dbReference>
<dbReference type="PROSITE" id="PS51257">
    <property type="entry name" value="PROKAR_LIPOPROTEIN"/>
    <property type="match status" value="1"/>
</dbReference>
<sequence length="457" mass="48867">MTARRSPQRPSVSGDTWRTRLWPLPTAGVITACLLGIGLPLVDANVIGALPARVTAYLFSGGPQAARTVLSAIAGSLITVTSLTFSLTVVTLQLASSQYSPRLLRTFARDRFVHVTLALLLTTFTYALTVLRAVRASLEDQSAFVPQLSVTVAYLLALVSVVALVVFLAHLARQIRVESLLDSVRTEAAQTMRRCADDRTGTALAPAIPETGTVPLCAVSSGFLTSVDEEALLRAAVDTGTVVVLDRLPGDWVVVGTPIAVAWPLAGGTSGLDRQDVDALSHHLAGAVRTGFERTSEQDIAFGLRQIVDVATKALSPGINDPTTALHALGHAAALLCEAAGEDLGPLLLHDGSGRVRTVVPRPGFPALLDLALSQPRRYGAAEPEVIGRLFMLLGEVAWSARRSEHRAAIHDQLLRLRATVDRQDYDHSERARMEDLALAVQAALTGRWTYEASRRP</sequence>
<gene>
    <name evidence="2" type="ORF">ACFOWE_11785</name>
</gene>
<evidence type="ECO:0000256" key="1">
    <source>
        <dbReference type="SAM" id="Phobius"/>
    </source>
</evidence>
<keyword evidence="1" id="KW-1133">Transmembrane helix</keyword>
<keyword evidence="1" id="KW-0472">Membrane</keyword>
<dbReference type="Pfam" id="PF10011">
    <property type="entry name" value="DUF2254"/>
    <property type="match status" value="1"/>
</dbReference>
<feature type="transmembrane region" description="Helical" evidence="1">
    <location>
        <begin position="69"/>
        <end position="92"/>
    </location>
</feature>
<reference evidence="3" key="1">
    <citation type="journal article" date="2019" name="Int. J. Syst. Evol. Microbiol.">
        <title>The Global Catalogue of Microorganisms (GCM) 10K type strain sequencing project: providing services to taxonomists for standard genome sequencing and annotation.</title>
        <authorList>
            <consortium name="The Broad Institute Genomics Platform"/>
            <consortium name="The Broad Institute Genome Sequencing Center for Infectious Disease"/>
            <person name="Wu L."/>
            <person name="Ma J."/>
        </authorList>
    </citation>
    <scope>NUCLEOTIDE SEQUENCE [LARGE SCALE GENOMIC DNA]</scope>
    <source>
        <strain evidence="3">TBRC 4489</strain>
    </source>
</reference>
<accession>A0ABV8I4E4</accession>
<protein>
    <submittedName>
        <fullName evidence="2">DUF2254 domain-containing protein</fullName>
    </submittedName>
</protein>
<dbReference type="RefSeq" id="WP_377287305.1">
    <property type="nucleotide sequence ID" value="NZ_JBHSBM010000016.1"/>
</dbReference>